<protein>
    <submittedName>
        <fullName evidence="2">Acetyltransferase (GNAT) family protein</fullName>
    </submittedName>
</protein>
<accession>A0A518GBL0</accession>
<evidence type="ECO:0000313" key="2">
    <source>
        <dbReference type="EMBL" id="QDV25974.1"/>
    </source>
</evidence>
<evidence type="ECO:0000259" key="1">
    <source>
        <dbReference type="PROSITE" id="PS51186"/>
    </source>
</evidence>
<dbReference type="Pfam" id="PF00583">
    <property type="entry name" value="Acetyltransf_1"/>
    <property type="match status" value="1"/>
</dbReference>
<gene>
    <name evidence="2" type="ORF">Q31a_43440</name>
</gene>
<dbReference type="Proteomes" id="UP000318017">
    <property type="component" value="Chromosome"/>
</dbReference>
<dbReference type="Gene3D" id="3.40.630.30">
    <property type="match status" value="1"/>
</dbReference>
<proteinExistence type="predicted"/>
<dbReference type="PROSITE" id="PS51186">
    <property type="entry name" value="GNAT"/>
    <property type="match status" value="1"/>
</dbReference>
<reference evidence="2 3" key="1">
    <citation type="submission" date="2019-02" db="EMBL/GenBank/DDBJ databases">
        <title>Deep-cultivation of Planctomycetes and their phenomic and genomic characterization uncovers novel biology.</title>
        <authorList>
            <person name="Wiegand S."/>
            <person name="Jogler M."/>
            <person name="Boedeker C."/>
            <person name="Pinto D."/>
            <person name="Vollmers J."/>
            <person name="Rivas-Marin E."/>
            <person name="Kohn T."/>
            <person name="Peeters S.H."/>
            <person name="Heuer A."/>
            <person name="Rast P."/>
            <person name="Oberbeckmann S."/>
            <person name="Bunk B."/>
            <person name="Jeske O."/>
            <person name="Meyerdierks A."/>
            <person name="Storesund J.E."/>
            <person name="Kallscheuer N."/>
            <person name="Luecker S."/>
            <person name="Lage O.M."/>
            <person name="Pohl T."/>
            <person name="Merkel B.J."/>
            <person name="Hornburger P."/>
            <person name="Mueller R.-W."/>
            <person name="Bruemmer F."/>
            <person name="Labrenz M."/>
            <person name="Spormann A.M."/>
            <person name="Op den Camp H."/>
            <person name="Overmann J."/>
            <person name="Amann R."/>
            <person name="Jetten M.S.M."/>
            <person name="Mascher T."/>
            <person name="Medema M.H."/>
            <person name="Devos D.P."/>
            <person name="Kaster A.-K."/>
            <person name="Ovreas L."/>
            <person name="Rohde M."/>
            <person name="Galperin M.Y."/>
            <person name="Jogler C."/>
        </authorList>
    </citation>
    <scope>NUCLEOTIDE SEQUENCE [LARGE SCALE GENOMIC DNA]</scope>
    <source>
        <strain evidence="2 3">Q31a</strain>
    </source>
</reference>
<name>A0A518GBL0_9BACT</name>
<keyword evidence="3" id="KW-1185">Reference proteome</keyword>
<dbReference type="EMBL" id="CP036298">
    <property type="protein sequence ID" value="QDV25974.1"/>
    <property type="molecule type" value="Genomic_DNA"/>
</dbReference>
<dbReference type="OrthoDB" id="259800at2"/>
<dbReference type="SUPFAM" id="SSF55729">
    <property type="entry name" value="Acyl-CoA N-acyltransferases (Nat)"/>
    <property type="match status" value="1"/>
</dbReference>
<dbReference type="CDD" id="cd04301">
    <property type="entry name" value="NAT_SF"/>
    <property type="match status" value="1"/>
</dbReference>
<dbReference type="InterPro" id="IPR016181">
    <property type="entry name" value="Acyl_CoA_acyltransferase"/>
</dbReference>
<dbReference type="InterPro" id="IPR000182">
    <property type="entry name" value="GNAT_dom"/>
</dbReference>
<dbReference type="KEGG" id="ahel:Q31a_43440"/>
<sequence>MSVLTRLRYLPYRAIRRIGTADISRVFGVEYFELRPTLLPQGFEFVELTTERFRELLTLFPELFNESRLDDLAKKRANCYAIFEKEILAAFSWVSIGDVPAEFNHNGDLQAGLPISMPEDTGFVHNVLVMPEYRGERLYGAMMSAMELPLRARGVRRLLLTTDATNENSLRAVRRMGFQELGTAWIFRLGRLTFSGYPPSPVFDSVTFGRYKGDRSKKAMKA</sequence>
<keyword evidence="2" id="KW-0808">Transferase</keyword>
<dbReference type="RefSeq" id="WP_145081790.1">
    <property type="nucleotide sequence ID" value="NZ_CP036298.1"/>
</dbReference>
<dbReference type="GO" id="GO:0016747">
    <property type="term" value="F:acyltransferase activity, transferring groups other than amino-acyl groups"/>
    <property type="evidence" value="ECO:0007669"/>
    <property type="project" value="InterPro"/>
</dbReference>
<feature type="domain" description="N-acetyltransferase" evidence="1">
    <location>
        <begin position="43"/>
        <end position="204"/>
    </location>
</feature>
<evidence type="ECO:0000313" key="3">
    <source>
        <dbReference type="Proteomes" id="UP000318017"/>
    </source>
</evidence>
<organism evidence="2 3">
    <name type="scientific">Aureliella helgolandensis</name>
    <dbReference type="NCBI Taxonomy" id="2527968"/>
    <lineage>
        <taxon>Bacteria</taxon>
        <taxon>Pseudomonadati</taxon>
        <taxon>Planctomycetota</taxon>
        <taxon>Planctomycetia</taxon>
        <taxon>Pirellulales</taxon>
        <taxon>Pirellulaceae</taxon>
        <taxon>Aureliella</taxon>
    </lineage>
</organism>
<dbReference type="AlphaFoldDB" id="A0A518GBL0"/>